<dbReference type="OMA" id="RANCDDP"/>
<dbReference type="InParanoid" id="G4YQX7"/>
<dbReference type="AlphaFoldDB" id="G4YQX7"/>
<dbReference type="GeneID" id="20654058"/>
<evidence type="ECO:0000313" key="2">
    <source>
        <dbReference type="EMBL" id="EGZ30605.1"/>
    </source>
</evidence>
<accession>G4YQX7</accession>
<feature type="compositionally biased region" description="Polar residues" evidence="1">
    <location>
        <begin position="22"/>
        <end position="33"/>
    </location>
</feature>
<evidence type="ECO:0000313" key="3">
    <source>
        <dbReference type="Proteomes" id="UP000002640"/>
    </source>
</evidence>
<proteinExistence type="predicted"/>
<dbReference type="Proteomes" id="UP000002640">
    <property type="component" value="Unassembled WGS sequence"/>
</dbReference>
<reference evidence="2 3" key="1">
    <citation type="journal article" date="2006" name="Science">
        <title>Phytophthora genome sequences uncover evolutionary origins and mechanisms of pathogenesis.</title>
        <authorList>
            <person name="Tyler B.M."/>
            <person name="Tripathy S."/>
            <person name="Zhang X."/>
            <person name="Dehal P."/>
            <person name="Jiang R.H."/>
            <person name="Aerts A."/>
            <person name="Arredondo F.D."/>
            <person name="Baxter L."/>
            <person name="Bensasson D."/>
            <person name="Beynon J.L."/>
            <person name="Chapman J."/>
            <person name="Damasceno C.M."/>
            <person name="Dorrance A.E."/>
            <person name="Dou D."/>
            <person name="Dickerman A.W."/>
            <person name="Dubchak I.L."/>
            <person name="Garbelotto M."/>
            <person name="Gijzen M."/>
            <person name="Gordon S.G."/>
            <person name="Govers F."/>
            <person name="Grunwald N.J."/>
            <person name="Huang W."/>
            <person name="Ivors K.L."/>
            <person name="Jones R.W."/>
            <person name="Kamoun S."/>
            <person name="Krampis K."/>
            <person name="Lamour K.H."/>
            <person name="Lee M.K."/>
            <person name="McDonald W.H."/>
            <person name="Medina M."/>
            <person name="Meijer H.J."/>
            <person name="Nordberg E.K."/>
            <person name="Maclean D.J."/>
            <person name="Ospina-Giraldo M.D."/>
            <person name="Morris P.F."/>
            <person name="Phuntumart V."/>
            <person name="Putnam N.H."/>
            <person name="Rash S."/>
            <person name="Rose J.K."/>
            <person name="Sakihama Y."/>
            <person name="Salamov A.A."/>
            <person name="Savidor A."/>
            <person name="Scheuring C.F."/>
            <person name="Smith B.M."/>
            <person name="Sobral B.W."/>
            <person name="Terry A."/>
            <person name="Torto-Alalibo T.A."/>
            <person name="Win J."/>
            <person name="Xu Z."/>
            <person name="Zhang H."/>
            <person name="Grigoriev I.V."/>
            <person name="Rokhsar D.S."/>
            <person name="Boore J.L."/>
        </authorList>
    </citation>
    <scope>NUCLEOTIDE SEQUENCE [LARGE SCALE GENOMIC DNA]</scope>
    <source>
        <strain evidence="2 3">P6497</strain>
    </source>
</reference>
<feature type="non-terminal residue" evidence="2">
    <location>
        <position position="1"/>
    </location>
</feature>
<dbReference type="SMR" id="G4YQX7"/>
<feature type="region of interest" description="Disordered" evidence="1">
    <location>
        <begin position="14"/>
        <end position="45"/>
    </location>
</feature>
<name>G4YQX7_PHYSP</name>
<gene>
    <name evidence="2" type="ORF">PHYSODRAFT_471142</name>
</gene>
<dbReference type="EMBL" id="JH159151">
    <property type="protein sequence ID" value="EGZ30605.1"/>
    <property type="molecule type" value="Genomic_DNA"/>
</dbReference>
<dbReference type="KEGG" id="psoj:PHYSODRAFT_471142"/>
<organism evidence="2 3">
    <name type="scientific">Phytophthora sojae (strain P6497)</name>
    <name type="common">Soybean stem and root rot agent</name>
    <name type="synonym">Phytophthora megasperma f. sp. glycines</name>
    <dbReference type="NCBI Taxonomy" id="1094619"/>
    <lineage>
        <taxon>Eukaryota</taxon>
        <taxon>Sar</taxon>
        <taxon>Stramenopiles</taxon>
        <taxon>Oomycota</taxon>
        <taxon>Peronosporomycetes</taxon>
        <taxon>Peronosporales</taxon>
        <taxon>Peronosporaceae</taxon>
        <taxon>Phytophthora</taxon>
    </lineage>
</organism>
<evidence type="ECO:0000256" key="1">
    <source>
        <dbReference type="SAM" id="MobiDB-lite"/>
    </source>
</evidence>
<keyword evidence="3" id="KW-1185">Reference proteome</keyword>
<sequence length="124" mass="13960">IAISALHRMRVSLRANCDDPTSRQPTTSSSAEPVTTKKPLKTSAKASDATWKLRVRRTEAATPRRCGISRAFERASAWTREGVGQDTVERSARRRGSSAASFRKYDERSFLLSVKLWLCQQVYK</sequence>
<dbReference type="RefSeq" id="XP_009517880.1">
    <property type="nucleotide sequence ID" value="XM_009519585.1"/>
</dbReference>
<protein>
    <submittedName>
        <fullName evidence="2">Uncharacterized protein</fullName>
    </submittedName>
</protein>